<name>A0A2T1A3N5_9ACTN</name>
<feature type="transmembrane region" description="Helical" evidence="10">
    <location>
        <begin position="84"/>
        <end position="107"/>
    </location>
</feature>
<dbReference type="GO" id="GO:0000155">
    <property type="term" value="F:phosphorelay sensor kinase activity"/>
    <property type="evidence" value="ECO:0007669"/>
    <property type="project" value="InterPro"/>
</dbReference>
<evidence type="ECO:0000256" key="9">
    <source>
        <dbReference type="SAM" id="Coils"/>
    </source>
</evidence>
<keyword evidence="6 14" id="KW-0418">Kinase</keyword>
<evidence type="ECO:0000256" key="8">
    <source>
        <dbReference type="ARBA" id="ARBA00023012"/>
    </source>
</evidence>
<keyword evidence="10" id="KW-0812">Transmembrane</keyword>
<dbReference type="PANTHER" id="PTHR24421">
    <property type="entry name" value="NITRATE/NITRITE SENSOR PROTEIN NARX-RELATED"/>
    <property type="match status" value="1"/>
</dbReference>
<dbReference type="GO" id="GO:0005524">
    <property type="term" value="F:ATP binding"/>
    <property type="evidence" value="ECO:0007669"/>
    <property type="project" value="UniProtKB-KW"/>
</dbReference>
<feature type="transmembrane region" description="Helical" evidence="10">
    <location>
        <begin position="137"/>
        <end position="156"/>
    </location>
</feature>
<proteinExistence type="predicted"/>
<comment type="catalytic activity">
    <reaction evidence="1">
        <text>ATP + protein L-histidine = ADP + protein N-phospho-L-histidine.</text>
        <dbReference type="EC" id="2.7.13.3"/>
    </reaction>
</comment>
<accession>A0A2T1A3N5</accession>
<gene>
    <name evidence="14" type="ORF">CLV47_103271</name>
</gene>
<keyword evidence="4" id="KW-0808">Transferase</keyword>
<feature type="domain" description="Histidine kinase/HSP90-like ATPase" evidence="11">
    <location>
        <begin position="336"/>
        <end position="419"/>
    </location>
</feature>
<dbReference type="Gene3D" id="1.20.5.1930">
    <property type="match status" value="1"/>
</dbReference>
<dbReference type="CDD" id="cd16917">
    <property type="entry name" value="HATPase_UhpB-NarQ-NarX-like"/>
    <property type="match status" value="1"/>
</dbReference>
<dbReference type="EC" id="2.7.13.3" evidence="2"/>
<evidence type="ECO:0000313" key="15">
    <source>
        <dbReference type="Proteomes" id="UP000237752"/>
    </source>
</evidence>
<evidence type="ECO:0000256" key="10">
    <source>
        <dbReference type="SAM" id="Phobius"/>
    </source>
</evidence>
<evidence type="ECO:0000259" key="11">
    <source>
        <dbReference type="Pfam" id="PF02518"/>
    </source>
</evidence>
<feature type="transmembrane region" description="Helical" evidence="10">
    <location>
        <begin position="168"/>
        <end position="186"/>
    </location>
</feature>
<dbReference type="Gene3D" id="3.30.565.10">
    <property type="entry name" value="Histidine kinase-like ATPase, C-terminal domain"/>
    <property type="match status" value="1"/>
</dbReference>
<keyword evidence="5" id="KW-0547">Nucleotide-binding</keyword>
<dbReference type="OrthoDB" id="227596at2"/>
<feature type="transmembrane region" description="Helical" evidence="10">
    <location>
        <begin position="113"/>
        <end position="130"/>
    </location>
</feature>
<evidence type="ECO:0000313" key="14">
    <source>
        <dbReference type="EMBL" id="PRZ43213.1"/>
    </source>
</evidence>
<feature type="coiled-coil region" evidence="9">
    <location>
        <begin position="197"/>
        <end position="224"/>
    </location>
</feature>
<keyword evidence="7" id="KW-0067">ATP-binding</keyword>
<feature type="domain" description="Signal transduction histidine kinase subgroup 3 dimerisation and phosphoacceptor" evidence="12">
    <location>
        <begin position="222"/>
        <end position="287"/>
    </location>
</feature>
<dbReference type="PANTHER" id="PTHR24421:SF10">
    <property type="entry name" value="NITRATE_NITRITE SENSOR PROTEIN NARQ"/>
    <property type="match status" value="1"/>
</dbReference>
<dbReference type="SUPFAM" id="SSF55874">
    <property type="entry name" value="ATPase domain of HSP90 chaperone/DNA topoisomerase II/histidine kinase"/>
    <property type="match status" value="1"/>
</dbReference>
<sequence>MTAPQTSDRYAVSTRRTSSAHDWLEAHPLPVDIAIATMYAVILVPMAASVIGDAAASHAAQVFLYVAVGILHVCVALRRAQPEAAYLVGAIVMGALALGPSISSGGIEVPAVYLPNSIVFFVLLYSIAAVRGRRTASAALLIALVGAVIVAVQLIVAARSTILAESAGLPLVIATLFIAVFGTWALGRLRRTRTAYVAELESKNRRAEQDRRREAAEVVAAERTRIARELHDVISHSLAVVIAQAEGGRMGAKSRDPQSADVFETISATGRTALADMRSMVGLLRDPEGDAANERRPQPGAGDIEALVARAREAGLDVTLQASGTPCPLPAGSGLTAYRVVQEAITNVVKHAGRDAQAAVSVDWRSDAVQIAIVDDGVGALPGEHGVGLIGLRERLAAVGGTLAIPARATGFELSCTIPYDARTPRESP</sequence>
<evidence type="ECO:0000259" key="12">
    <source>
        <dbReference type="Pfam" id="PF07730"/>
    </source>
</evidence>
<protein>
    <recommendedName>
        <fullName evidence="2">histidine kinase</fullName>
        <ecNumber evidence="2">2.7.13.3</ecNumber>
    </recommendedName>
</protein>
<dbReference type="GO" id="GO:0046983">
    <property type="term" value="F:protein dimerization activity"/>
    <property type="evidence" value="ECO:0007669"/>
    <property type="project" value="InterPro"/>
</dbReference>
<evidence type="ECO:0000256" key="2">
    <source>
        <dbReference type="ARBA" id="ARBA00012438"/>
    </source>
</evidence>
<evidence type="ECO:0000256" key="1">
    <source>
        <dbReference type="ARBA" id="ARBA00000085"/>
    </source>
</evidence>
<dbReference type="RefSeq" id="WP_106348163.1">
    <property type="nucleotide sequence ID" value="NZ_PVUE01000003.1"/>
</dbReference>
<keyword evidence="3" id="KW-0597">Phosphoprotein</keyword>
<dbReference type="AlphaFoldDB" id="A0A2T1A3N5"/>
<evidence type="ECO:0000256" key="4">
    <source>
        <dbReference type="ARBA" id="ARBA00022679"/>
    </source>
</evidence>
<evidence type="ECO:0000256" key="6">
    <source>
        <dbReference type="ARBA" id="ARBA00022777"/>
    </source>
</evidence>
<comment type="caution">
    <text evidence="14">The sequence shown here is derived from an EMBL/GenBank/DDBJ whole genome shotgun (WGS) entry which is preliminary data.</text>
</comment>
<keyword evidence="8" id="KW-0902">Two-component regulatory system</keyword>
<dbReference type="InterPro" id="IPR003594">
    <property type="entry name" value="HATPase_dom"/>
</dbReference>
<reference evidence="14 15" key="1">
    <citation type="submission" date="2018-03" db="EMBL/GenBank/DDBJ databases">
        <title>Genomic Encyclopedia of Archaeal and Bacterial Type Strains, Phase II (KMG-II): from individual species to whole genera.</title>
        <authorList>
            <person name="Goeker M."/>
        </authorList>
    </citation>
    <scope>NUCLEOTIDE SEQUENCE [LARGE SCALE GENOMIC DNA]</scope>
    <source>
        <strain evidence="14 15">DSM 100065</strain>
    </source>
</reference>
<dbReference type="Pfam" id="PF07730">
    <property type="entry name" value="HisKA_3"/>
    <property type="match status" value="1"/>
</dbReference>
<dbReference type="InterPro" id="IPR050482">
    <property type="entry name" value="Sensor_HK_TwoCompSys"/>
</dbReference>
<keyword evidence="10" id="KW-1133">Transmembrane helix</keyword>
<evidence type="ECO:0000256" key="5">
    <source>
        <dbReference type="ARBA" id="ARBA00022741"/>
    </source>
</evidence>
<dbReference type="InterPro" id="IPR036890">
    <property type="entry name" value="HATPase_C_sf"/>
</dbReference>
<evidence type="ECO:0000256" key="3">
    <source>
        <dbReference type="ARBA" id="ARBA00022553"/>
    </source>
</evidence>
<feature type="transmembrane region" description="Helical" evidence="10">
    <location>
        <begin position="33"/>
        <end position="52"/>
    </location>
</feature>
<feature type="domain" description="DUF7134" evidence="13">
    <location>
        <begin position="21"/>
        <end position="193"/>
    </location>
</feature>
<organism evidence="14 15">
    <name type="scientific">Antricoccus suffuscus</name>
    <dbReference type="NCBI Taxonomy" id="1629062"/>
    <lineage>
        <taxon>Bacteria</taxon>
        <taxon>Bacillati</taxon>
        <taxon>Actinomycetota</taxon>
        <taxon>Actinomycetes</taxon>
        <taxon>Geodermatophilales</taxon>
        <taxon>Antricoccaceae</taxon>
        <taxon>Antricoccus</taxon>
    </lineage>
</organism>
<evidence type="ECO:0000259" key="13">
    <source>
        <dbReference type="Pfam" id="PF23539"/>
    </source>
</evidence>
<dbReference type="EMBL" id="PVUE01000003">
    <property type="protein sequence ID" value="PRZ43213.1"/>
    <property type="molecule type" value="Genomic_DNA"/>
</dbReference>
<keyword evidence="15" id="KW-1185">Reference proteome</keyword>
<keyword evidence="10" id="KW-0472">Membrane</keyword>
<dbReference type="InterPro" id="IPR055558">
    <property type="entry name" value="DUF7134"/>
</dbReference>
<keyword evidence="9" id="KW-0175">Coiled coil</keyword>
<dbReference type="Pfam" id="PF23539">
    <property type="entry name" value="DUF7134"/>
    <property type="match status" value="1"/>
</dbReference>
<feature type="transmembrane region" description="Helical" evidence="10">
    <location>
        <begin position="58"/>
        <end position="77"/>
    </location>
</feature>
<evidence type="ECO:0000256" key="7">
    <source>
        <dbReference type="ARBA" id="ARBA00022840"/>
    </source>
</evidence>
<dbReference type="InterPro" id="IPR011712">
    <property type="entry name" value="Sig_transdc_His_kin_sub3_dim/P"/>
</dbReference>
<dbReference type="Pfam" id="PF02518">
    <property type="entry name" value="HATPase_c"/>
    <property type="match status" value="1"/>
</dbReference>
<dbReference type="GO" id="GO:0016020">
    <property type="term" value="C:membrane"/>
    <property type="evidence" value="ECO:0007669"/>
    <property type="project" value="InterPro"/>
</dbReference>
<dbReference type="Proteomes" id="UP000237752">
    <property type="component" value="Unassembled WGS sequence"/>
</dbReference>